<dbReference type="Pfam" id="PF08592">
    <property type="entry name" value="Anthrone_oxy"/>
    <property type="match status" value="1"/>
</dbReference>
<comment type="similarity">
    <text evidence="5">Belongs to the anthrone oxygenase family.</text>
</comment>
<dbReference type="EMBL" id="CP120628">
    <property type="protein sequence ID" value="WEW58893.1"/>
    <property type="molecule type" value="Genomic_DNA"/>
</dbReference>
<dbReference type="InterPro" id="IPR013901">
    <property type="entry name" value="Anthrone_oxy"/>
</dbReference>
<name>A0AAF0DIG8_9EURO</name>
<keyword evidence="4 6" id="KW-0472">Membrane</keyword>
<evidence type="ECO:0000313" key="8">
    <source>
        <dbReference type="Proteomes" id="UP001219355"/>
    </source>
</evidence>
<evidence type="ECO:0000256" key="3">
    <source>
        <dbReference type="ARBA" id="ARBA00022989"/>
    </source>
</evidence>
<dbReference type="Proteomes" id="UP001219355">
    <property type="component" value="Chromosome 2"/>
</dbReference>
<dbReference type="GO" id="GO:0016020">
    <property type="term" value="C:membrane"/>
    <property type="evidence" value="ECO:0007669"/>
    <property type="project" value="UniProtKB-SubCell"/>
</dbReference>
<evidence type="ECO:0000313" key="7">
    <source>
        <dbReference type="EMBL" id="WEW58893.1"/>
    </source>
</evidence>
<dbReference type="AlphaFoldDB" id="A0AAF0DIG8"/>
<keyword evidence="3 6" id="KW-1133">Transmembrane helix</keyword>
<proteinExistence type="inferred from homology"/>
<accession>A0AAF0DIG8</accession>
<evidence type="ECO:0008006" key="9">
    <source>
        <dbReference type="Google" id="ProtNLM"/>
    </source>
</evidence>
<evidence type="ECO:0000256" key="5">
    <source>
        <dbReference type="ARBA" id="ARBA00034313"/>
    </source>
</evidence>
<keyword evidence="2 6" id="KW-0812">Transmembrane</keyword>
<dbReference type="PANTHER" id="PTHR35042">
    <property type="entry name" value="ANTHRONE OXYGENASE ENCC"/>
    <property type="match status" value="1"/>
</dbReference>
<organism evidence="7 8">
    <name type="scientific">Emydomyces testavorans</name>
    <dbReference type="NCBI Taxonomy" id="2070801"/>
    <lineage>
        <taxon>Eukaryota</taxon>
        <taxon>Fungi</taxon>
        <taxon>Dikarya</taxon>
        <taxon>Ascomycota</taxon>
        <taxon>Pezizomycotina</taxon>
        <taxon>Eurotiomycetes</taxon>
        <taxon>Eurotiomycetidae</taxon>
        <taxon>Onygenales</taxon>
        <taxon>Nannizziopsiaceae</taxon>
        <taxon>Emydomyces</taxon>
    </lineage>
</organism>
<evidence type="ECO:0000256" key="6">
    <source>
        <dbReference type="SAM" id="Phobius"/>
    </source>
</evidence>
<sequence length="200" mass="21614">MADHSTLIRTSQVLGITASGVMAGGILNFSMALVPTLILPATTSKRTLDSSFLPGTPVSHITTQWYYAYGIGKTVMPAIALLTGSAYSYLSYHFRQGTLTQQGNVIAANYYLLAALFTFAPVPFTLLIMKPTNSRLIAKAESAERDSLVGQKEKDVKSELKASREEAEVQSWLKTWASLNYARGLFPLVGTVCAVLATLS</sequence>
<feature type="transmembrane region" description="Helical" evidence="6">
    <location>
        <begin position="12"/>
        <end position="38"/>
    </location>
</feature>
<evidence type="ECO:0000256" key="2">
    <source>
        <dbReference type="ARBA" id="ARBA00022692"/>
    </source>
</evidence>
<comment type="subcellular location">
    <subcellularLocation>
        <location evidence="1">Membrane</location>
        <topology evidence="1">Multi-pass membrane protein</topology>
    </subcellularLocation>
</comment>
<feature type="transmembrane region" description="Helical" evidence="6">
    <location>
        <begin position="66"/>
        <end position="90"/>
    </location>
</feature>
<protein>
    <recommendedName>
        <fullName evidence="9">DUF1772-domain-containing protein</fullName>
    </recommendedName>
</protein>
<evidence type="ECO:0000256" key="1">
    <source>
        <dbReference type="ARBA" id="ARBA00004141"/>
    </source>
</evidence>
<evidence type="ECO:0000256" key="4">
    <source>
        <dbReference type="ARBA" id="ARBA00023136"/>
    </source>
</evidence>
<feature type="transmembrane region" description="Helical" evidence="6">
    <location>
        <begin position="110"/>
        <end position="129"/>
    </location>
</feature>
<gene>
    <name evidence="7" type="ORF">PRK78_004361</name>
</gene>
<dbReference type="PANTHER" id="PTHR35042:SF1">
    <property type="entry name" value="DUF1772-DOMAIN-CONTAINING PROTEIN"/>
    <property type="match status" value="1"/>
</dbReference>
<reference evidence="7" key="1">
    <citation type="submission" date="2023-03" db="EMBL/GenBank/DDBJ databases">
        <title>Emydomyces testavorans Genome Sequence.</title>
        <authorList>
            <person name="Hoyer L."/>
        </authorList>
    </citation>
    <scope>NUCLEOTIDE SEQUENCE</scope>
    <source>
        <strain evidence="7">16-2883</strain>
    </source>
</reference>
<keyword evidence="8" id="KW-1185">Reference proteome</keyword>